<keyword evidence="5" id="KW-1185">Reference proteome</keyword>
<accession>A0A2S9Q5A2</accession>
<feature type="domain" description="PRC-barrel" evidence="3">
    <location>
        <begin position="55"/>
        <end position="112"/>
    </location>
</feature>
<dbReference type="Proteomes" id="UP000237682">
    <property type="component" value="Unassembled WGS sequence"/>
</dbReference>
<dbReference type="InterPro" id="IPR027275">
    <property type="entry name" value="PRC-brl_dom"/>
</dbReference>
<feature type="signal peptide" evidence="2">
    <location>
        <begin position="1"/>
        <end position="35"/>
    </location>
</feature>
<reference evidence="4 5" key="1">
    <citation type="submission" date="2018-02" db="EMBL/GenBank/DDBJ databases">
        <title>Whole genome sequencing of endophytic bacterium.</title>
        <authorList>
            <person name="Eedara R."/>
            <person name="Podile A.R."/>
        </authorList>
    </citation>
    <scope>NUCLEOTIDE SEQUENCE [LARGE SCALE GENOMIC DNA]</scope>
    <source>
        <strain evidence="4 5">RP1T</strain>
    </source>
</reference>
<organism evidence="4 5">
    <name type="scientific">Labrys okinawensis</name>
    <dbReference type="NCBI Taxonomy" id="346911"/>
    <lineage>
        <taxon>Bacteria</taxon>
        <taxon>Pseudomonadati</taxon>
        <taxon>Pseudomonadota</taxon>
        <taxon>Alphaproteobacteria</taxon>
        <taxon>Hyphomicrobiales</taxon>
        <taxon>Xanthobacteraceae</taxon>
        <taxon>Labrys</taxon>
    </lineage>
</organism>
<gene>
    <name evidence="4" type="ORF">C5L14_27125</name>
</gene>
<evidence type="ECO:0000313" key="5">
    <source>
        <dbReference type="Proteomes" id="UP000237682"/>
    </source>
</evidence>
<name>A0A2S9Q5A2_9HYPH</name>
<feature type="chain" id="PRO_5015549440" evidence="2">
    <location>
        <begin position="36"/>
        <end position="183"/>
    </location>
</feature>
<comment type="caution">
    <text evidence="4">The sequence shown here is derived from an EMBL/GenBank/DDBJ whole genome shotgun (WGS) entry which is preliminary data.</text>
</comment>
<feature type="region of interest" description="Disordered" evidence="1">
    <location>
        <begin position="120"/>
        <end position="158"/>
    </location>
</feature>
<dbReference type="AlphaFoldDB" id="A0A2S9Q5A2"/>
<protein>
    <submittedName>
        <fullName evidence="4">Photosystem reaction center subunit H</fullName>
    </submittedName>
</protein>
<dbReference type="Pfam" id="PF05239">
    <property type="entry name" value="PRC"/>
    <property type="match status" value="1"/>
</dbReference>
<feature type="compositionally biased region" description="Low complexity" evidence="1">
    <location>
        <begin position="120"/>
        <end position="144"/>
    </location>
</feature>
<proteinExistence type="predicted"/>
<dbReference type="OrthoDB" id="7818259at2"/>
<dbReference type="EMBL" id="PUEJ01000013">
    <property type="protein sequence ID" value="PRH84521.1"/>
    <property type="molecule type" value="Genomic_DNA"/>
</dbReference>
<dbReference type="SUPFAM" id="SSF50346">
    <property type="entry name" value="PRC-barrel domain"/>
    <property type="match status" value="1"/>
</dbReference>
<dbReference type="PANTHER" id="PTHR36505">
    <property type="entry name" value="BLR1072 PROTEIN"/>
    <property type="match status" value="1"/>
</dbReference>
<evidence type="ECO:0000313" key="4">
    <source>
        <dbReference type="EMBL" id="PRH84521.1"/>
    </source>
</evidence>
<evidence type="ECO:0000256" key="2">
    <source>
        <dbReference type="SAM" id="SignalP"/>
    </source>
</evidence>
<keyword evidence="2" id="KW-0732">Signal</keyword>
<dbReference type="InterPro" id="IPR011033">
    <property type="entry name" value="PRC_barrel-like_sf"/>
</dbReference>
<evidence type="ECO:0000259" key="3">
    <source>
        <dbReference type="Pfam" id="PF05239"/>
    </source>
</evidence>
<evidence type="ECO:0000256" key="1">
    <source>
        <dbReference type="SAM" id="MobiDB-lite"/>
    </source>
</evidence>
<dbReference type="PANTHER" id="PTHR36505:SF1">
    <property type="entry name" value="BLR1072 PROTEIN"/>
    <property type="match status" value="1"/>
</dbReference>
<dbReference type="Gene3D" id="2.30.30.240">
    <property type="entry name" value="PRC-barrel domain"/>
    <property type="match status" value="1"/>
</dbReference>
<sequence>MKWNGSSKEVSMILRKATYTIALVTLLGLPTATLAQQTTPAPTGAVSFLTKAEPGQYRGSQLVGVKIYNAKDENIGNVNDVLVDKKGMVIGVVIGVGGFLGIGEKNVALPYSAITWSDTAPAAPQPSAGAPAPAGTPSAAPGTPETQPVNQVRDYPARGMLAMTKEQLEAAPTFKYASEAVTQ</sequence>